<evidence type="ECO:0000256" key="1">
    <source>
        <dbReference type="SAM" id="MobiDB-lite"/>
    </source>
</evidence>
<dbReference type="InterPro" id="IPR008936">
    <property type="entry name" value="Rho_GTPase_activation_prot"/>
</dbReference>
<dbReference type="WBParaSite" id="ACAC_0000288901-mRNA-1">
    <property type="protein sequence ID" value="ACAC_0000288901-mRNA-1"/>
    <property type="gene ID" value="ACAC_0000288901"/>
</dbReference>
<feature type="compositionally biased region" description="Polar residues" evidence="1">
    <location>
        <begin position="452"/>
        <end position="464"/>
    </location>
</feature>
<reference evidence="3" key="1">
    <citation type="submission" date="2012-09" db="EMBL/GenBank/DDBJ databases">
        <authorList>
            <person name="Martin A.A."/>
        </authorList>
    </citation>
    <scope>NUCLEOTIDE SEQUENCE</scope>
</reference>
<dbReference type="InterPro" id="IPR051978">
    <property type="entry name" value="Rho-GAP_domain"/>
</dbReference>
<name>A0A158P7P6_ANGCA</name>
<dbReference type="Gene3D" id="1.10.555.10">
    <property type="entry name" value="Rho GTPase activation protein"/>
    <property type="match status" value="1"/>
</dbReference>
<feature type="compositionally biased region" description="Low complexity" evidence="1">
    <location>
        <begin position="294"/>
        <end position="319"/>
    </location>
</feature>
<dbReference type="GO" id="GO:0005829">
    <property type="term" value="C:cytosol"/>
    <property type="evidence" value="ECO:0007669"/>
    <property type="project" value="TreeGrafter"/>
</dbReference>
<evidence type="ECO:0000259" key="2">
    <source>
        <dbReference type="PROSITE" id="PS50238"/>
    </source>
</evidence>
<proteinExistence type="predicted"/>
<keyword evidence="3" id="KW-1185">Reference proteome</keyword>
<dbReference type="Pfam" id="PF00620">
    <property type="entry name" value="RhoGAP"/>
    <property type="match status" value="1"/>
</dbReference>
<dbReference type="GO" id="GO:0007266">
    <property type="term" value="P:Rho protein signal transduction"/>
    <property type="evidence" value="ECO:0007669"/>
    <property type="project" value="TreeGrafter"/>
</dbReference>
<dbReference type="SMART" id="SM00324">
    <property type="entry name" value="RhoGAP"/>
    <property type="match status" value="1"/>
</dbReference>
<dbReference type="SUPFAM" id="SSF48350">
    <property type="entry name" value="GTPase activation domain, GAP"/>
    <property type="match status" value="1"/>
</dbReference>
<dbReference type="AlphaFoldDB" id="A0A158P7P6"/>
<sequence length="649" mass="71640">LHLCAYHSWLSSNLQNFVHGHVVVYSVRIKLKGLLVCILAYPAPERPAILFTNSSELVQASQVVVLAKKIRAASFAHARSAVARVLDDGHFTLSGEAILLVAVLHDYFSDEETNLLLVEGSELATSIGASFIAISPDANSGQTVELAEFFEHIRTMVPKTSTLELPFRNESPPCANIDQRDSGCFRKDSSRMYGPYTKSHSTGTLLSQSISGESTISAKPFEELMSASSAPTLRCPAPVTNTGYSPNVISPLCLPVPYDPPPLAPLAMPETVDVSTDYSMVQHSLPPEFFSYQSSTEPSASPPTTISQPSSASSLTSTRRSADIAELEQQALPKPPGLKPGSQRTKTSSMKPRIPPKPTTSLTLQRMTCSMPSRSMTMDVINRESVMKARRIFTQTDAKLPVLKQSLSVESFADLMGEKKKRFRFVRKVATSFRFKKSVEMERGVEKSINLPSIGSRSLPQSPQVERKARKPTYIGPPEKTNAFSWLSSRSPKRTQKAVVAGVVGATDTLQTLAEKNSGVPLFLMRCVEFIEKGDVDIASLDMPVHVVATAVKNFLSCLSEPLIPTGLHKDILNCLNRPKIIEHLRTIMDRLTPVNRKVLVYFISHLHRVASSPNTAMDIHNLSKVFFPTLFRWRKYEECVLYLQCISF</sequence>
<feature type="domain" description="Rho-GAP" evidence="2">
    <location>
        <begin position="463"/>
        <end position="649"/>
    </location>
</feature>
<dbReference type="Proteomes" id="UP000035642">
    <property type="component" value="Unassembled WGS sequence"/>
</dbReference>
<dbReference type="PROSITE" id="PS50238">
    <property type="entry name" value="RHOGAP"/>
    <property type="match status" value="1"/>
</dbReference>
<protein>
    <submittedName>
        <fullName evidence="4">Rho-GAP domain-containing protein</fullName>
    </submittedName>
</protein>
<reference evidence="4" key="2">
    <citation type="submission" date="2016-04" db="UniProtKB">
        <authorList>
            <consortium name="WormBaseParasite"/>
        </authorList>
    </citation>
    <scope>IDENTIFICATION</scope>
</reference>
<dbReference type="GO" id="GO:0008361">
    <property type="term" value="P:regulation of cell size"/>
    <property type="evidence" value="ECO:0007669"/>
    <property type="project" value="TreeGrafter"/>
</dbReference>
<evidence type="ECO:0000313" key="3">
    <source>
        <dbReference type="Proteomes" id="UP000035642"/>
    </source>
</evidence>
<dbReference type="GO" id="GO:0005096">
    <property type="term" value="F:GTPase activator activity"/>
    <property type="evidence" value="ECO:0007669"/>
    <property type="project" value="TreeGrafter"/>
</dbReference>
<dbReference type="PANTHER" id="PTHR46005">
    <property type="entry name" value="RHO GTPASE-ACTIVATING PROTEIN 190"/>
    <property type="match status" value="1"/>
</dbReference>
<dbReference type="GO" id="GO:0050770">
    <property type="term" value="P:regulation of axonogenesis"/>
    <property type="evidence" value="ECO:0007669"/>
    <property type="project" value="TreeGrafter"/>
</dbReference>
<accession>A0A158P7P6</accession>
<dbReference type="PANTHER" id="PTHR46005:SF4">
    <property type="entry name" value="RHO GTPASE-ACTIVATING PROTEIN 190"/>
    <property type="match status" value="1"/>
</dbReference>
<feature type="region of interest" description="Disordered" evidence="1">
    <location>
        <begin position="289"/>
        <end position="361"/>
    </location>
</feature>
<dbReference type="STRING" id="6313.A0A158P7P6"/>
<organism evidence="3 4">
    <name type="scientific">Angiostrongylus cantonensis</name>
    <name type="common">Rat lungworm</name>
    <dbReference type="NCBI Taxonomy" id="6313"/>
    <lineage>
        <taxon>Eukaryota</taxon>
        <taxon>Metazoa</taxon>
        <taxon>Ecdysozoa</taxon>
        <taxon>Nematoda</taxon>
        <taxon>Chromadorea</taxon>
        <taxon>Rhabditida</taxon>
        <taxon>Rhabditina</taxon>
        <taxon>Rhabditomorpha</taxon>
        <taxon>Strongyloidea</taxon>
        <taxon>Metastrongylidae</taxon>
        <taxon>Angiostrongylus</taxon>
    </lineage>
</organism>
<evidence type="ECO:0000313" key="4">
    <source>
        <dbReference type="WBParaSite" id="ACAC_0000288901-mRNA-1"/>
    </source>
</evidence>
<dbReference type="InterPro" id="IPR000198">
    <property type="entry name" value="RhoGAP_dom"/>
</dbReference>
<feature type="region of interest" description="Disordered" evidence="1">
    <location>
        <begin position="452"/>
        <end position="474"/>
    </location>
</feature>